<dbReference type="AlphaFoldDB" id="A0A8D8BFY3"/>
<evidence type="ECO:0000313" key="2">
    <source>
        <dbReference type="EMBL" id="CAG6474425.1"/>
    </source>
</evidence>
<feature type="compositionally biased region" description="Basic and acidic residues" evidence="1">
    <location>
        <begin position="65"/>
        <end position="101"/>
    </location>
</feature>
<name>A0A8D8BFY3_CULPI</name>
<sequence length="101" mass="10974">MFNDTEYMGRRARPEHCGVRGWFGDVAGSIAVATGAGPYQVGRWLHQLVPPDEDPTSDHGSLPGRQREQRADPDDPGSGHHDADRVRAAFGEGRPEGDPRG</sequence>
<protein>
    <submittedName>
        <fullName evidence="2">(northern house mosquito) hypothetical protein</fullName>
    </submittedName>
</protein>
<proteinExistence type="predicted"/>
<dbReference type="EMBL" id="HBUE01074720">
    <property type="protein sequence ID" value="CAG6474434.1"/>
    <property type="molecule type" value="Transcribed_RNA"/>
</dbReference>
<dbReference type="EMBL" id="HBUE01074717">
    <property type="protein sequence ID" value="CAG6474425.1"/>
    <property type="molecule type" value="Transcribed_RNA"/>
</dbReference>
<dbReference type="EMBL" id="HBUE01074719">
    <property type="protein sequence ID" value="CAG6474431.1"/>
    <property type="molecule type" value="Transcribed_RNA"/>
</dbReference>
<organism evidence="2">
    <name type="scientific">Culex pipiens</name>
    <name type="common">House mosquito</name>
    <dbReference type="NCBI Taxonomy" id="7175"/>
    <lineage>
        <taxon>Eukaryota</taxon>
        <taxon>Metazoa</taxon>
        <taxon>Ecdysozoa</taxon>
        <taxon>Arthropoda</taxon>
        <taxon>Hexapoda</taxon>
        <taxon>Insecta</taxon>
        <taxon>Pterygota</taxon>
        <taxon>Neoptera</taxon>
        <taxon>Endopterygota</taxon>
        <taxon>Diptera</taxon>
        <taxon>Nematocera</taxon>
        <taxon>Culicoidea</taxon>
        <taxon>Culicidae</taxon>
        <taxon>Culicinae</taxon>
        <taxon>Culicini</taxon>
        <taxon>Culex</taxon>
        <taxon>Culex</taxon>
    </lineage>
</organism>
<accession>A0A8D8BFY3</accession>
<evidence type="ECO:0000256" key="1">
    <source>
        <dbReference type="SAM" id="MobiDB-lite"/>
    </source>
</evidence>
<feature type="region of interest" description="Disordered" evidence="1">
    <location>
        <begin position="48"/>
        <end position="101"/>
    </location>
</feature>
<reference evidence="2" key="1">
    <citation type="submission" date="2021-05" db="EMBL/GenBank/DDBJ databases">
        <authorList>
            <person name="Alioto T."/>
            <person name="Alioto T."/>
            <person name="Gomez Garrido J."/>
        </authorList>
    </citation>
    <scope>NUCLEOTIDE SEQUENCE</scope>
</reference>